<evidence type="ECO:0000256" key="2">
    <source>
        <dbReference type="ARBA" id="ARBA00011901"/>
    </source>
</evidence>
<dbReference type="PANTHER" id="PTHR30404">
    <property type="entry name" value="N-ACETYLMURAMOYL-L-ALANINE AMIDASE"/>
    <property type="match status" value="1"/>
</dbReference>
<name>A0ABS6VQ44_9GAMM</name>
<feature type="signal peptide" evidence="4">
    <location>
        <begin position="1"/>
        <end position="21"/>
    </location>
</feature>
<dbReference type="GO" id="GO:0008745">
    <property type="term" value="F:N-acetylmuramoyl-L-alanine amidase activity"/>
    <property type="evidence" value="ECO:0007669"/>
    <property type="project" value="UniProtKB-EC"/>
</dbReference>
<evidence type="ECO:0000256" key="4">
    <source>
        <dbReference type="SAM" id="SignalP"/>
    </source>
</evidence>
<reference evidence="6" key="1">
    <citation type="submission" date="2021-07" db="EMBL/GenBank/DDBJ databases">
        <title>Zhongshania sp. CAU 1632 isolated from seawater.</title>
        <authorList>
            <person name="Kim W."/>
        </authorList>
    </citation>
    <scope>NUCLEOTIDE SEQUENCE</scope>
    <source>
        <strain evidence="6">CAU 1632</strain>
    </source>
</reference>
<dbReference type="CDD" id="cd00118">
    <property type="entry name" value="LysM"/>
    <property type="match status" value="1"/>
</dbReference>
<evidence type="ECO:0000313" key="6">
    <source>
        <dbReference type="EMBL" id="MBW2940441.1"/>
    </source>
</evidence>
<sequence length="460" mass="49611">MKRISSALLCGLLFIAATAQAAEVRDVRFWRAPDHSRVVFDLSGPVEHELITLDNPRRLVIDIKGANLTSDTSKLEFTNSPITRLRHAEKPGGALRIVFDLSDDVQVRSFLLTASGELRDRLVVDFLDKVESSGGGTPTAASATKSAPRVTKSLQNSSHRDVVIAIDAGHGGEDPGAIGPGRVKEKEVVYKIALRLKERFEGKKGYRVVMIRDGDYYVGLAKRRDLARKAQADFFVSIHADAFTNPSANGSSVYALSKSGATSASARILAQRENEADLVGGVSLSDKDQVLAGVLTDLSMTATLDASLSVGGQLLGEMGKISRLHSKRVEQAGFAVLKSPDIPSLLVETGFISNPHESSKLKTSSYQGKMAQAIYEGIDRYFRESPPPDTYFAAVKRGDITPAGGRSTPGSSVREYVIANGDTLSGIAHRYNVPLRDLQRHNQLSGSDIRVGQKIKIPAS</sequence>
<dbReference type="SMART" id="SM00257">
    <property type="entry name" value="LysM"/>
    <property type="match status" value="1"/>
</dbReference>
<keyword evidence="4" id="KW-0732">Signal</keyword>
<dbReference type="RefSeq" id="WP_219042637.1">
    <property type="nucleotide sequence ID" value="NZ_JAHWDQ010000001.1"/>
</dbReference>
<dbReference type="SMART" id="SM00646">
    <property type="entry name" value="Ami_3"/>
    <property type="match status" value="1"/>
</dbReference>
<dbReference type="Pfam" id="PF11741">
    <property type="entry name" value="AMIN"/>
    <property type="match status" value="1"/>
</dbReference>
<dbReference type="InterPro" id="IPR018392">
    <property type="entry name" value="LysM"/>
</dbReference>
<dbReference type="InterPro" id="IPR002508">
    <property type="entry name" value="MurNAc-LAA_cat"/>
</dbReference>
<dbReference type="EMBL" id="JAHWDQ010000001">
    <property type="protein sequence ID" value="MBW2940441.1"/>
    <property type="molecule type" value="Genomic_DNA"/>
</dbReference>
<protein>
    <recommendedName>
        <fullName evidence="2">N-acetylmuramoyl-L-alanine amidase</fullName>
        <ecNumber evidence="2">3.5.1.28</ecNumber>
    </recommendedName>
</protein>
<evidence type="ECO:0000313" key="7">
    <source>
        <dbReference type="Proteomes" id="UP001166291"/>
    </source>
</evidence>
<organism evidence="6 7">
    <name type="scientific">Zhongshania aquimaris</name>
    <dbReference type="NCBI Taxonomy" id="2857107"/>
    <lineage>
        <taxon>Bacteria</taxon>
        <taxon>Pseudomonadati</taxon>
        <taxon>Pseudomonadota</taxon>
        <taxon>Gammaproteobacteria</taxon>
        <taxon>Cellvibrionales</taxon>
        <taxon>Spongiibacteraceae</taxon>
        <taxon>Zhongshania</taxon>
    </lineage>
</organism>
<dbReference type="PROSITE" id="PS51782">
    <property type="entry name" value="LYSM"/>
    <property type="match status" value="1"/>
</dbReference>
<evidence type="ECO:0000256" key="1">
    <source>
        <dbReference type="ARBA" id="ARBA00001561"/>
    </source>
</evidence>
<evidence type="ECO:0000256" key="3">
    <source>
        <dbReference type="ARBA" id="ARBA00022801"/>
    </source>
</evidence>
<comment type="caution">
    <text evidence="6">The sequence shown here is derived from an EMBL/GenBank/DDBJ whole genome shotgun (WGS) entry which is preliminary data.</text>
</comment>
<evidence type="ECO:0000259" key="5">
    <source>
        <dbReference type="PROSITE" id="PS51782"/>
    </source>
</evidence>
<dbReference type="CDD" id="cd02696">
    <property type="entry name" value="MurNAc-LAA"/>
    <property type="match status" value="1"/>
</dbReference>
<dbReference type="Pfam" id="PF01476">
    <property type="entry name" value="LysM"/>
    <property type="match status" value="1"/>
</dbReference>
<feature type="domain" description="LysM" evidence="5">
    <location>
        <begin position="414"/>
        <end position="457"/>
    </location>
</feature>
<dbReference type="Pfam" id="PF01520">
    <property type="entry name" value="Amidase_3"/>
    <property type="match status" value="1"/>
</dbReference>
<dbReference type="PANTHER" id="PTHR30404:SF0">
    <property type="entry name" value="N-ACETYLMURAMOYL-L-ALANINE AMIDASE AMIC"/>
    <property type="match status" value="1"/>
</dbReference>
<comment type="catalytic activity">
    <reaction evidence="1">
        <text>Hydrolyzes the link between N-acetylmuramoyl residues and L-amino acid residues in certain cell-wall glycopeptides.</text>
        <dbReference type="EC" id="3.5.1.28"/>
    </reaction>
</comment>
<keyword evidence="7" id="KW-1185">Reference proteome</keyword>
<dbReference type="InterPro" id="IPR050695">
    <property type="entry name" value="N-acetylmuramoyl_amidase_3"/>
</dbReference>
<gene>
    <name evidence="6" type="ORF">KXJ70_06630</name>
</gene>
<dbReference type="Proteomes" id="UP001166291">
    <property type="component" value="Unassembled WGS sequence"/>
</dbReference>
<accession>A0ABS6VQ44</accession>
<feature type="chain" id="PRO_5045600464" description="N-acetylmuramoyl-L-alanine amidase" evidence="4">
    <location>
        <begin position="22"/>
        <end position="460"/>
    </location>
</feature>
<dbReference type="EC" id="3.5.1.28" evidence="2"/>
<dbReference type="InterPro" id="IPR021731">
    <property type="entry name" value="AMIN_dom"/>
</dbReference>
<proteinExistence type="predicted"/>
<keyword evidence="3 6" id="KW-0378">Hydrolase</keyword>